<organism evidence="1 2">
    <name type="scientific">Rhodomicrobium vannielii (strain ATCC 17100 / DSM 162 / LMG 4299 / NCIMB 10020 / ATH 3.1.1)</name>
    <dbReference type="NCBI Taxonomy" id="648757"/>
    <lineage>
        <taxon>Bacteria</taxon>
        <taxon>Pseudomonadati</taxon>
        <taxon>Pseudomonadota</taxon>
        <taxon>Alphaproteobacteria</taxon>
        <taxon>Hyphomicrobiales</taxon>
        <taxon>Hyphomicrobiaceae</taxon>
        <taxon>Rhodomicrobium</taxon>
    </lineage>
</organism>
<dbReference type="eggNOG" id="COG0582">
    <property type="taxonomic scope" value="Bacteria"/>
</dbReference>
<dbReference type="HOGENOM" id="CLU_1843588_0_0_5"/>
<evidence type="ECO:0000313" key="1">
    <source>
        <dbReference type="EMBL" id="ADP72340.1"/>
    </source>
</evidence>
<keyword evidence="2" id="KW-1185">Reference proteome</keyword>
<name>E3I117_RHOVT</name>
<proteinExistence type="predicted"/>
<dbReference type="EMBL" id="CP002292">
    <property type="protein sequence ID" value="ADP72340.1"/>
    <property type="molecule type" value="Genomic_DNA"/>
</dbReference>
<dbReference type="RefSeq" id="WP_013420706.1">
    <property type="nucleotide sequence ID" value="NC_014664.1"/>
</dbReference>
<sequence length="139" mass="15047">MVLAMARPSTRSSTTFPHFRKRVPADIRKAALGKRVTIKLPAETPDAADLLVSAKLGGEVTFSLRTRDPALVKQRHAAAMVQIEKQFAALREGPKPLTKKMREAIAGLLYTARLLGRGRASPIYAKSLSSALTHSEGAD</sequence>
<dbReference type="AlphaFoldDB" id="E3I117"/>
<dbReference type="KEGG" id="rva:Rvan_3138"/>
<evidence type="ECO:0000313" key="2">
    <source>
        <dbReference type="Proteomes" id="UP000001399"/>
    </source>
</evidence>
<dbReference type="Proteomes" id="UP000001399">
    <property type="component" value="Chromosome"/>
</dbReference>
<accession>E3I117</accession>
<dbReference type="STRING" id="648757.Rvan_3138"/>
<reference evidence="2" key="1">
    <citation type="journal article" date="2011" name="J. Bacteriol.">
        <title>Genome sequences of eight morphologically diverse alphaproteobacteria.</title>
        <authorList>
            <consortium name="US DOE Joint Genome Institute"/>
            <person name="Brown P.J."/>
            <person name="Kysela D.T."/>
            <person name="Buechlein A."/>
            <person name="Hemmerich C."/>
            <person name="Brun Y.V."/>
        </authorList>
    </citation>
    <scope>NUCLEOTIDE SEQUENCE [LARGE SCALE GENOMIC DNA]</scope>
    <source>
        <strain evidence="2">ATCC 17100 / ATH 3.1.1 / DSM 162 / LMG 4299</strain>
    </source>
</reference>
<protein>
    <submittedName>
        <fullName evidence="1">Uncharacterized protein</fullName>
    </submittedName>
</protein>
<gene>
    <name evidence="1" type="ordered locus">Rvan_3138</name>
</gene>